<dbReference type="PANTHER" id="PTHR31350">
    <property type="entry name" value="SI:DKEY-261L7.2"/>
    <property type="match status" value="1"/>
</dbReference>
<feature type="domain" description="Protein SirB1 N-terminal" evidence="3">
    <location>
        <begin position="45"/>
        <end position="199"/>
    </location>
</feature>
<dbReference type="STRING" id="1121013.GCA_000426365_02391"/>
<evidence type="ECO:0000256" key="2">
    <source>
        <dbReference type="PROSITE-ProRule" id="PRU00339"/>
    </source>
</evidence>
<dbReference type="Pfam" id="PF13371">
    <property type="entry name" value="TPR_9"/>
    <property type="match status" value="1"/>
</dbReference>
<evidence type="ECO:0000256" key="1">
    <source>
        <dbReference type="ARBA" id="ARBA00007100"/>
    </source>
</evidence>
<dbReference type="OrthoDB" id="232498at2"/>
<dbReference type="AlphaFoldDB" id="A0A091BXQ8"/>
<evidence type="ECO:0000313" key="5">
    <source>
        <dbReference type="Proteomes" id="UP000029391"/>
    </source>
</evidence>
<dbReference type="Pfam" id="PF13369">
    <property type="entry name" value="Transglut_core2"/>
    <property type="match status" value="1"/>
</dbReference>
<organism evidence="4 5">
    <name type="scientific">Arenimonas composti TR7-09 = DSM 18010</name>
    <dbReference type="NCBI Taxonomy" id="1121013"/>
    <lineage>
        <taxon>Bacteria</taxon>
        <taxon>Pseudomonadati</taxon>
        <taxon>Pseudomonadota</taxon>
        <taxon>Gammaproteobacteria</taxon>
        <taxon>Lysobacterales</taxon>
        <taxon>Lysobacteraceae</taxon>
        <taxon>Arenimonas</taxon>
    </lineage>
</organism>
<dbReference type="PROSITE" id="PS50005">
    <property type="entry name" value="TPR"/>
    <property type="match status" value="1"/>
</dbReference>
<name>A0A091BXQ8_9GAMM</name>
<feature type="repeat" description="TPR" evidence="2">
    <location>
        <begin position="229"/>
        <end position="262"/>
    </location>
</feature>
<keyword evidence="5" id="KW-1185">Reference proteome</keyword>
<dbReference type="RefSeq" id="WP_026817337.1">
    <property type="nucleotide sequence ID" value="NZ_AUFF01000008.1"/>
</dbReference>
<proteinExistence type="inferred from homology"/>
<dbReference type="PANTHER" id="PTHR31350:SF21">
    <property type="entry name" value="F-BOX ONLY PROTEIN 21"/>
    <property type="match status" value="1"/>
</dbReference>
<comment type="caution">
    <text evidence="4">The sequence shown here is derived from an EMBL/GenBank/DDBJ whole genome shotgun (WGS) entry which is preliminary data.</text>
</comment>
<dbReference type="Proteomes" id="UP000029391">
    <property type="component" value="Unassembled WGS sequence"/>
</dbReference>
<evidence type="ECO:0000259" key="3">
    <source>
        <dbReference type="Pfam" id="PF13369"/>
    </source>
</evidence>
<dbReference type="InterPro" id="IPR032698">
    <property type="entry name" value="SirB1_N"/>
</dbReference>
<dbReference type="EMBL" id="AWXU01000040">
    <property type="protein sequence ID" value="KFN49140.1"/>
    <property type="molecule type" value="Genomic_DNA"/>
</dbReference>
<gene>
    <name evidence="4" type="ORF">P873_11845</name>
</gene>
<comment type="similarity">
    <text evidence="1">Belongs to the UPF0162 family.</text>
</comment>
<dbReference type="Gene3D" id="1.25.40.10">
    <property type="entry name" value="Tetratricopeptide repeat domain"/>
    <property type="match status" value="1"/>
</dbReference>
<keyword evidence="2" id="KW-0802">TPR repeat</keyword>
<protein>
    <recommendedName>
        <fullName evidence="3">Protein SirB1 N-terminal domain-containing protein</fullName>
    </recommendedName>
</protein>
<dbReference type="SUPFAM" id="SSF48452">
    <property type="entry name" value="TPR-like"/>
    <property type="match status" value="1"/>
</dbReference>
<reference evidence="4 5" key="1">
    <citation type="submission" date="2013-09" db="EMBL/GenBank/DDBJ databases">
        <title>Genome sequencing of Arenimonas composti.</title>
        <authorList>
            <person name="Chen F."/>
            <person name="Wang G."/>
        </authorList>
    </citation>
    <scope>NUCLEOTIDE SEQUENCE [LARGE SCALE GENOMIC DNA]</scope>
    <source>
        <strain evidence="4 5">TR7-09</strain>
    </source>
</reference>
<accession>A0A091BXQ8</accession>
<dbReference type="eggNOG" id="COG2912">
    <property type="taxonomic scope" value="Bacteria"/>
</dbReference>
<dbReference type="InterPro" id="IPR019734">
    <property type="entry name" value="TPR_rpt"/>
</dbReference>
<evidence type="ECO:0000313" key="4">
    <source>
        <dbReference type="EMBL" id="KFN49140.1"/>
    </source>
</evidence>
<dbReference type="InterPro" id="IPR011990">
    <property type="entry name" value="TPR-like_helical_dom_sf"/>
</dbReference>
<sequence>MLVMTNHDLPDWDALAKIADDELPLLDIALLIARDEYPDLDAAGYAATVDAYADALRPQLDRDLDLPARLTAINRFLFEELGFAGNTTQYDDPRNSYLNDVLDRKLGIPISLALVQMEVTRRVGLPLDGISFPGHFLVRMPVDDGILVLDPYNKGRPVGADELRERASPHLGGQMPDDQQLLQILHPATHRVILMRMLRNLKAVYAEHGDWVRVARSADRLLKLAPDTAEAHRDRGLAYRELGHLRGAREDLARYLQLLPEADDVEAVRVALIELGSRPPRLN</sequence>